<protein>
    <submittedName>
        <fullName evidence="1">Uncharacterized protein</fullName>
    </submittedName>
</protein>
<dbReference type="AlphaFoldDB" id="A0A3P7JJC3"/>
<evidence type="ECO:0000313" key="2">
    <source>
        <dbReference type="Proteomes" id="UP000270094"/>
    </source>
</evidence>
<sequence length="160" mass="18422">MVALLRQAEIRIAEKRIAAAAREYKEEKFEFMLVECDGEKLYKLVSENEIDNTISGIAIFFKIGHYFTNIGIKMREYHKQRATVLPSRSVNERPNPFSVGIMEDKEDDEICLIPIRSILDLDNSVQLLPQIIRSVKDLILATPDMTIRQLAVHIIDMIMT</sequence>
<name>A0A3P7JJC3_STRVU</name>
<evidence type="ECO:0000313" key="1">
    <source>
        <dbReference type="EMBL" id="VDM85851.1"/>
    </source>
</evidence>
<gene>
    <name evidence="1" type="ORF">SVUK_LOCUS20849</name>
</gene>
<reference evidence="1 2" key="1">
    <citation type="submission" date="2018-11" db="EMBL/GenBank/DDBJ databases">
        <authorList>
            <consortium name="Pathogen Informatics"/>
        </authorList>
    </citation>
    <scope>NUCLEOTIDE SEQUENCE [LARGE SCALE GENOMIC DNA]</scope>
</reference>
<organism evidence="1 2">
    <name type="scientific">Strongylus vulgaris</name>
    <name type="common">Blood worm</name>
    <dbReference type="NCBI Taxonomy" id="40348"/>
    <lineage>
        <taxon>Eukaryota</taxon>
        <taxon>Metazoa</taxon>
        <taxon>Ecdysozoa</taxon>
        <taxon>Nematoda</taxon>
        <taxon>Chromadorea</taxon>
        <taxon>Rhabditida</taxon>
        <taxon>Rhabditina</taxon>
        <taxon>Rhabditomorpha</taxon>
        <taxon>Strongyloidea</taxon>
        <taxon>Strongylidae</taxon>
        <taxon>Strongylus</taxon>
    </lineage>
</organism>
<keyword evidence="2" id="KW-1185">Reference proteome</keyword>
<dbReference type="EMBL" id="UYYB01146225">
    <property type="protein sequence ID" value="VDM85851.1"/>
    <property type="molecule type" value="Genomic_DNA"/>
</dbReference>
<proteinExistence type="predicted"/>
<accession>A0A3P7JJC3</accession>
<dbReference type="OrthoDB" id="10002886at2759"/>
<dbReference type="Proteomes" id="UP000270094">
    <property type="component" value="Unassembled WGS sequence"/>
</dbReference>